<organism evidence="2 3">
    <name type="scientific">Pontibacter korlensis</name>
    <dbReference type="NCBI Taxonomy" id="400092"/>
    <lineage>
        <taxon>Bacteria</taxon>
        <taxon>Pseudomonadati</taxon>
        <taxon>Bacteroidota</taxon>
        <taxon>Cytophagia</taxon>
        <taxon>Cytophagales</taxon>
        <taxon>Hymenobacteraceae</taxon>
        <taxon>Pontibacter</taxon>
    </lineage>
</organism>
<dbReference type="AlphaFoldDB" id="A0A0E3UXJ4"/>
<dbReference type="SUPFAM" id="SSF46689">
    <property type="entry name" value="Homeodomain-like"/>
    <property type="match status" value="1"/>
</dbReference>
<dbReference type="InterPro" id="IPR055247">
    <property type="entry name" value="InsJ-like_HTH"/>
</dbReference>
<dbReference type="Gene3D" id="3.40.50.300">
    <property type="entry name" value="P-loop containing nucleotide triphosphate hydrolases"/>
    <property type="match status" value="1"/>
</dbReference>
<dbReference type="InterPro" id="IPR027417">
    <property type="entry name" value="P-loop_NTPase"/>
</dbReference>
<dbReference type="OrthoDB" id="786308at2"/>
<gene>
    <name evidence="2" type="ORF">PKOR_15995</name>
</gene>
<dbReference type="RefSeq" id="WP_046312064.1">
    <property type="nucleotide sequence ID" value="NZ_CBCSCY010000018.1"/>
</dbReference>
<feature type="domain" description="Insertion element IS150 protein InsJ-like helix-turn-helix" evidence="1">
    <location>
        <begin position="314"/>
        <end position="350"/>
    </location>
</feature>
<evidence type="ECO:0000313" key="3">
    <source>
        <dbReference type="Proteomes" id="UP000033109"/>
    </source>
</evidence>
<sequence>MINIDQSLPDLKPVPEAAVQPTPLESTVGLFLTKSASQWSEEAKSKPIPQMLFCVFWCLGELCILFADTNLGKSILAVQIGVSIARSSRIPGFALEAPAEKVLYFDFELTDKQFEARYSDNFRDHFFTPGVCDNLLRAEINPEAELPREFPDFESYLCHALEQELVRTGARVLIIDNITYLGTDTEKAKGALPLMKHLQKLKKKHGLSFLVLAHTPKRDMAKPITKNDIQGSKMLVNFCDSSFAIGASSQDPHTRYLKQVKQRQTEERYGAENVVLCQIAKPHNFLQFEFIGLGSERDHLRQLAEGEREQQTKEALQMRQQGKSNVAIAAHFGVSEGAVRKWIKKAEESGAPF</sequence>
<protein>
    <submittedName>
        <fullName evidence="2">LuxR family transcriptional regulator</fullName>
    </submittedName>
</protein>
<reference evidence="2 3" key="1">
    <citation type="journal article" date="2015" name="Sci. Rep.">
        <title>Unraveling adaptation of Pontibacter korlensis to radiation and infertility in desert through complete genome and comparative transcriptomic analysis.</title>
        <authorList>
            <person name="Dai J."/>
            <person name="Dai W."/>
            <person name="Qiu C."/>
            <person name="Yang Z."/>
            <person name="Zhang Y."/>
            <person name="Zhou M."/>
            <person name="Zhang L."/>
            <person name="Fang C."/>
            <person name="Gao Q."/>
            <person name="Yang Q."/>
            <person name="Li X."/>
            <person name="Wang Z."/>
            <person name="Wang Z."/>
            <person name="Jia Z."/>
            <person name="Chen X."/>
        </authorList>
    </citation>
    <scope>NUCLEOTIDE SEQUENCE [LARGE SCALE GENOMIC DNA]</scope>
    <source>
        <strain evidence="2 3">X14-1T</strain>
    </source>
</reference>
<dbReference type="SUPFAM" id="SSF52540">
    <property type="entry name" value="P-loop containing nucleoside triphosphate hydrolases"/>
    <property type="match status" value="1"/>
</dbReference>
<keyword evidence="3" id="KW-1185">Reference proteome</keyword>
<name>A0A0E3UXJ4_9BACT</name>
<dbReference type="HOGENOM" id="CLU_055765_0_0_10"/>
<evidence type="ECO:0000313" key="2">
    <source>
        <dbReference type="EMBL" id="AKD04317.1"/>
    </source>
</evidence>
<dbReference type="PATRIC" id="fig|400092.3.peg.3503"/>
<dbReference type="EMBL" id="CP009621">
    <property type="protein sequence ID" value="AKD04317.1"/>
    <property type="molecule type" value="Genomic_DNA"/>
</dbReference>
<dbReference type="Pfam" id="PF13518">
    <property type="entry name" value="HTH_28"/>
    <property type="match status" value="1"/>
</dbReference>
<evidence type="ECO:0000259" key="1">
    <source>
        <dbReference type="Pfam" id="PF13518"/>
    </source>
</evidence>
<dbReference type="Proteomes" id="UP000033109">
    <property type="component" value="Chromosome"/>
</dbReference>
<accession>A0A0E3UXJ4</accession>
<proteinExistence type="predicted"/>
<dbReference type="InterPro" id="IPR009057">
    <property type="entry name" value="Homeodomain-like_sf"/>
</dbReference>
<dbReference type="STRING" id="400092.PKOR_15995"/>
<dbReference type="Pfam" id="PF13481">
    <property type="entry name" value="AAA_25"/>
    <property type="match status" value="1"/>
</dbReference>
<dbReference type="KEGG" id="pko:PKOR_15995"/>